<feature type="domain" description="Coenzyme PQQ synthesis protein F-like C-terminal lobe" evidence="3">
    <location>
        <begin position="193"/>
        <end position="243"/>
    </location>
</feature>
<dbReference type="Pfam" id="PF16187">
    <property type="entry name" value="Peptidase_M16_M"/>
    <property type="match status" value="1"/>
</dbReference>
<name>A0AAW2PVM9_9LAMI</name>
<evidence type="ECO:0000259" key="3">
    <source>
        <dbReference type="Pfam" id="PF22456"/>
    </source>
</evidence>
<sequence>IFWESTKFEGLTDLTEPWYGTAYSVERLPGSKIEQWIETASNEDLHLPGPNVFIPTDLSLKTVSEQMILPVLLRKTPYSRLWFKPDTAFSTPKAYVKIDFNCPVSGNSPESEVLTEIFTRLLMDYLKMIITVCFSPGAVANSQNSCFSDFYFLFLHISAYDAQVAGLYYGVTNTNYGFQVHQDDFRLNVILQLFALIAKQPAFHQLRSVEQLGYITVLMQRYDSGVRGVQFIIQSNVKVVELKRVSQRELIDFFNDYIKVGALQKKSLSVRVYGNTHSSEQQADNSQPAESNNVQIEDIFSFRRSRPLYGSFRGGFGHLKLKDIKSADQGQK</sequence>
<comment type="caution">
    <text evidence="4">The sequence shown here is derived from an EMBL/GenBank/DDBJ whole genome shotgun (WGS) entry which is preliminary data.</text>
</comment>
<dbReference type="InterPro" id="IPR011249">
    <property type="entry name" value="Metalloenz_LuxS/M16"/>
</dbReference>
<dbReference type="GO" id="GO:0051603">
    <property type="term" value="P:proteolysis involved in protein catabolic process"/>
    <property type="evidence" value="ECO:0007669"/>
    <property type="project" value="TreeGrafter"/>
</dbReference>
<dbReference type="PANTHER" id="PTHR43690:SF18">
    <property type="entry name" value="INSULIN-DEGRADING ENZYME-RELATED"/>
    <property type="match status" value="1"/>
</dbReference>
<evidence type="ECO:0000259" key="2">
    <source>
        <dbReference type="Pfam" id="PF16187"/>
    </source>
</evidence>
<evidence type="ECO:0000313" key="4">
    <source>
        <dbReference type="EMBL" id="KAL0359529.1"/>
    </source>
</evidence>
<dbReference type="EMBL" id="JACGWK010000004">
    <property type="protein sequence ID" value="KAL0359529.1"/>
    <property type="molecule type" value="Genomic_DNA"/>
</dbReference>
<dbReference type="AlphaFoldDB" id="A0AAW2PVM9"/>
<keyword evidence="1" id="KW-0479">Metal-binding</keyword>
<dbReference type="PANTHER" id="PTHR43690">
    <property type="entry name" value="NARDILYSIN"/>
    <property type="match status" value="1"/>
</dbReference>
<dbReference type="GO" id="GO:0004222">
    <property type="term" value="F:metalloendopeptidase activity"/>
    <property type="evidence" value="ECO:0007669"/>
    <property type="project" value="TreeGrafter"/>
</dbReference>
<dbReference type="SUPFAM" id="SSF63411">
    <property type="entry name" value="LuxS/MPP-like metallohydrolase"/>
    <property type="match status" value="2"/>
</dbReference>
<dbReference type="InterPro" id="IPR032632">
    <property type="entry name" value="Peptidase_M16_M"/>
</dbReference>
<organism evidence="4">
    <name type="scientific">Sesamum angustifolium</name>
    <dbReference type="NCBI Taxonomy" id="2727405"/>
    <lineage>
        <taxon>Eukaryota</taxon>
        <taxon>Viridiplantae</taxon>
        <taxon>Streptophyta</taxon>
        <taxon>Embryophyta</taxon>
        <taxon>Tracheophyta</taxon>
        <taxon>Spermatophyta</taxon>
        <taxon>Magnoliopsida</taxon>
        <taxon>eudicotyledons</taxon>
        <taxon>Gunneridae</taxon>
        <taxon>Pentapetalae</taxon>
        <taxon>asterids</taxon>
        <taxon>lamiids</taxon>
        <taxon>Lamiales</taxon>
        <taxon>Pedaliaceae</taxon>
        <taxon>Sesamum</taxon>
    </lineage>
</organism>
<dbReference type="InterPro" id="IPR054734">
    <property type="entry name" value="PqqF-like_C_4"/>
</dbReference>
<dbReference type="GO" id="GO:0046872">
    <property type="term" value="F:metal ion binding"/>
    <property type="evidence" value="ECO:0007669"/>
    <property type="project" value="UniProtKB-KW"/>
</dbReference>
<accession>A0AAW2PVM9</accession>
<dbReference type="GO" id="GO:0043171">
    <property type="term" value="P:peptide catabolic process"/>
    <property type="evidence" value="ECO:0007669"/>
    <property type="project" value="TreeGrafter"/>
</dbReference>
<feature type="non-terminal residue" evidence="4">
    <location>
        <position position="1"/>
    </location>
</feature>
<dbReference type="Gene3D" id="3.30.830.10">
    <property type="entry name" value="Metalloenzyme, LuxS/M16 peptidase-like"/>
    <property type="match status" value="3"/>
</dbReference>
<dbReference type="InterPro" id="IPR050626">
    <property type="entry name" value="Peptidase_M16"/>
</dbReference>
<gene>
    <name evidence="4" type="ORF">Sangu_0802300</name>
</gene>
<dbReference type="GO" id="GO:0005739">
    <property type="term" value="C:mitochondrion"/>
    <property type="evidence" value="ECO:0007669"/>
    <property type="project" value="TreeGrafter"/>
</dbReference>
<dbReference type="GO" id="GO:0005829">
    <property type="term" value="C:cytosol"/>
    <property type="evidence" value="ECO:0007669"/>
    <property type="project" value="TreeGrafter"/>
</dbReference>
<evidence type="ECO:0000256" key="1">
    <source>
        <dbReference type="ARBA" id="ARBA00022723"/>
    </source>
</evidence>
<protein>
    <submittedName>
        <fullName evidence="4">Insulin-degrading enzyme-like 1, peroxisomal</fullName>
    </submittedName>
</protein>
<dbReference type="Pfam" id="PF22456">
    <property type="entry name" value="PqqF-like_C_4"/>
    <property type="match status" value="1"/>
</dbReference>
<reference evidence="4" key="2">
    <citation type="journal article" date="2024" name="Plant">
        <title>Genomic evolution and insights into agronomic trait innovations of Sesamum species.</title>
        <authorList>
            <person name="Miao H."/>
            <person name="Wang L."/>
            <person name="Qu L."/>
            <person name="Liu H."/>
            <person name="Sun Y."/>
            <person name="Le M."/>
            <person name="Wang Q."/>
            <person name="Wei S."/>
            <person name="Zheng Y."/>
            <person name="Lin W."/>
            <person name="Duan Y."/>
            <person name="Cao H."/>
            <person name="Xiong S."/>
            <person name="Wang X."/>
            <person name="Wei L."/>
            <person name="Li C."/>
            <person name="Ma Q."/>
            <person name="Ju M."/>
            <person name="Zhao R."/>
            <person name="Li G."/>
            <person name="Mu C."/>
            <person name="Tian Q."/>
            <person name="Mei H."/>
            <person name="Zhang T."/>
            <person name="Gao T."/>
            <person name="Zhang H."/>
        </authorList>
    </citation>
    <scope>NUCLEOTIDE SEQUENCE</scope>
    <source>
        <strain evidence="4">G01</strain>
    </source>
</reference>
<reference evidence="4" key="1">
    <citation type="submission" date="2020-06" db="EMBL/GenBank/DDBJ databases">
        <authorList>
            <person name="Li T."/>
            <person name="Hu X."/>
            <person name="Zhang T."/>
            <person name="Song X."/>
            <person name="Zhang H."/>
            <person name="Dai N."/>
            <person name="Sheng W."/>
            <person name="Hou X."/>
            <person name="Wei L."/>
        </authorList>
    </citation>
    <scope>NUCLEOTIDE SEQUENCE</scope>
    <source>
        <strain evidence="4">G01</strain>
        <tissue evidence="4">Leaf</tissue>
    </source>
</reference>
<proteinExistence type="predicted"/>
<feature type="domain" description="Peptidase M16 middle/third" evidence="2">
    <location>
        <begin position="1"/>
        <end position="127"/>
    </location>
</feature>